<protein>
    <submittedName>
        <fullName evidence="2">Uncharacterized protein</fullName>
    </submittedName>
</protein>
<name>A0A4Y3TKL7_9PROT</name>
<feature type="region of interest" description="Disordered" evidence="1">
    <location>
        <begin position="33"/>
        <end position="56"/>
    </location>
</feature>
<comment type="caution">
    <text evidence="2">The sequence shown here is derived from an EMBL/GenBank/DDBJ whole genome shotgun (WGS) entry which is preliminary data.</text>
</comment>
<dbReference type="AlphaFoldDB" id="A0A4Y3TKL7"/>
<reference evidence="2 3" key="1">
    <citation type="submission" date="2019-06" db="EMBL/GenBank/DDBJ databases">
        <title>Whole genome shotgun sequence of Acetobacter orleanensis NBRC 13752.</title>
        <authorList>
            <person name="Hosoyama A."/>
            <person name="Uohara A."/>
            <person name="Ohji S."/>
            <person name="Ichikawa N."/>
        </authorList>
    </citation>
    <scope>NUCLEOTIDE SEQUENCE [LARGE SCALE GENOMIC DNA]</scope>
    <source>
        <strain evidence="2 3">NBRC 13752</strain>
    </source>
</reference>
<evidence type="ECO:0000313" key="2">
    <source>
        <dbReference type="EMBL" id="GEB82472.1"/>
    </source>
</evidence>
<proteinExistence type="predicted"/>
<gene>
    <name evidence="2" type="ORF">AOR01nite_09490</name>
</gene>
<dbReference type="EMBL" id="BJMU01000003">
    <property type="protein sequence ID" value="GEB82472.1"/>
    <property type="molecule type" value="Genomic_DNA"/>
</dbReference>
<evidence type="ECO:0000313" key="3">
    <source>
        <dbReference type="Proteomes" id="UP000317617"/>
    </source>
</evidence>
<accession>A0A4Y3TKL7</accession>
<keyword evidence="3" id="KW-1185">Reference proteome</keyword>
<sequence>MAAWGNRLNFGTRRLSEGQGRRVRPYTSYPALSRKAKSEKGGVAGQGWQEGQFGAISPPGKSAVDVRLANLVRSGRKQP</sequence>
<dbReference type="Proteomes" id="UP000317617">
    <property type="component" value="Unassembled WGS sequence"/>
</dbReference>
<organism evidence="2 3">
    <name type="scientific">Acetobacter orleanensis</name>
    <dbReference type="NCBI Taxonomy" id="104099"/>
    <lineage>
        <taxon>Bacteria</taxon>
        <taxon>Pseudomonadati</taxon>
        <taxon>Pseudomonadota</taxon>
        <taxon>Alphaproteobacteria</taxon>
        <taxon>Acetobacterales</taxon>
        <taxon>Acetobacteraceae</taxon>
        <taxon>Acetobacter</taxon>
    </lineage>
</organism>
<evidence type="ECO:0000256" key="1">
    <source>
        <dbReference type="SAM" id="MobiDB-lite"/>
    </source>
</evidence>